<feature type="non-terminal residue" evidence="1">
    <location>
        <position position="1"/>
    </location>
</feature>
<dbReference type="AlphaFoldDB" id="A0AAV1RD81"/>
<dbReference type="Proteomes" id="UP001314170">
    <property type="component" value="Unassembled WGS sequence"/>
</dbReference>
<sequence>KNHDPEEEDEVPLSIVAWPPLTQPFETPRWKLPSLMPAIVLENQKQMVMNKQNTFVTTKPDQVTNLVFDLD</sequence>
<dbReference type="EMBL" id="CAWUPB010000936">
    <property type="protein sequence ID" value="CAK7333983.1"/>
    <property type="molecule type" value="Genomic_DNA"/>
</dbReference>
<gene>
    <name evidence="1" type="ORF">DCAF_LOCUS9719</name>
</gene>
<evidence type="ECO:0000313" key="2">
    <source>
        <dbReference type="Proteomes" id="UP001314170"/>
    </source>
</evidence>
<accession>A0AAV1RD81</accession>
<protein>
    <submittedName>
        <fullName evidence="1">Uncharacterized protein</fullName>
    </submittedName>
</protein>
<keyword evidence="2" id="KW-1185">Reference proteome</keyword>
<comment type="caution">
    <text evidence="1">The sequence shown here is derived from an EMBL/GenBank/DDBJ whole genome shotgun (WGS) entry which is preliminary data.</text>
</comment>
<evidence type="ECO:0000313" key="1">
    <source>
        <dbReference type="EMBL" id="CAK7333983.1"/>
    </source>
</evidence>
<organism evidence="1 2">
    <name type="scientific">Dovyalis caffra</name>
    <dbReference type="NCBI Taxonomy" id="77055"/>
    <lineage>
        <taxon>Eukaryota</taxon>
        <taxon>Viridiplantae</taxon>
        <taxon>Streptophyta</taxon>
        <taxon>Embryophyta</taxon>
        <taxon>Tracheophyta</taxon>
        <taxon>Spermatophyta</taxon>
        <taxon>Magnoliopsida</taxon>
        <taxon>eudicotyledons</taxon>
        <taxon>Gunneridae</taxon>
        <taxon>Pentapetalae</taxon>
        <taxon>rosids</taxon>
        <taxon>fabids</taxon>
        <taxon>Malpighiales</taxon>
        <taxon>Salicaceae</taxon>
        <taxon>Flacourtieae</taxon>
        <taxon>Dovyalis</taxon>
    </lineage>
</organism>
<reference evidence="1 2" key="1">
    <citation type="submission" date="2024-01" db="EMBL/GenBank/DDBJ databases">
        <authorList>
            <person name="Waweru B."/>
        </authorList>
    </citation>
    <scope>NUCLEOTIDE SEQUENCE [LARGE SCALE GENOMIC DNA]</scope>
</reference>
<proteinExistence type="predicted"/>
<name>A0AAV1RD81_9ROSI</name>